<sequence length="67" mass="7506">MKNFIISMIWIAAGIMGIILMLSSGLIISSLFLFNESDIKLYNFGILFISVMLFAIGAVLYFKGTHR</sequence>
<comment type="caution">
    <text evidence="2">The sequence shown here is derived from an EMBL/GenBank/DDBJ whole genome shotgun (WGS) entry which is preliminary data.</text>
</comment>
<dbReference type="AlphaFoldDB" id="A0A1Q9A424"/>
<keyword evidence="1" id="KW-0472">Membrane</keyword>
<organism evidence="2 3">
    <name type="scientific">Allorhizobium taibaishanense</name>
    <dbReference type="NCBI Taxonomy" id="887144"/>
    <lineage>
        <taxon>Bacteria</taxon>
        <taxon>Pseudomonadati</taxon>
        <taxon>Pseudomonadota</taxon>
        <taxon>Alphaproteobacteria</taxon>
        <taxon>Hyphomicrobiales</taxon>
        <taxon>Rhizobiaceae</taxon>
        <taxon>Rhizobium/Agrobacterium group</taxon>
        <taxon>Allorhizobium</taxon>
    </lineage>
</organism>
<keyword evidence="3" id="KW-1185">Reference proteome</keyword>
<gene>
    <name evidence="2" type="ORF">BJF91_19975</name>
</gene>
<keyword evidence="1" id="KW-1133">Transmembrane helix</keyword>
<protein>
    <submittedName>
        <fullName evidence="2">Uncharacterized protein</fullName>
    </submittedName>
</protein>
<keyword evidence="1" id="KW-0812">Transmembrane</keyword>
<dbReference type="Proteomes" id="UP000185598">
    <property type="component" value="Unassembled WGS sequence"/>
</dbReference>
<feature type="transmembrane region" description="Helical" evidence="1">
    <location>
        <begin position="7"/>
        <end position="35"/>
    </location>
</feature>
<accession>A0A1Q9A424</accession>
<evidence type="ECO:0000256" key="1">
    <source>
        <dbReference type="SAM" id="Phobius"/>
    </source>
</evidence>
<evidence type="ECO:0000313" key="3">
    <source>
        <dbReference type="Proteomes" id="UP000185598"/>
    </source>
</evidence>
<dbReference type="EMBL" id="MKIN01000022">
    <property type="protein sequence ID" value="OLP49330.1"/>
    <property type="molecule type" value="Genomic_DNA"/>
</dbReference>
<proteinExistence type="predicted"/>
<feature type="transmembrane region" description="Helical" evidence="1">
    <location>
        <begin position="41"/>
        <end position="62"/>
    </location>
</feature>
<evidence type="ECO:0000313" key="2">
    <source>
        <dbReference type="EMBL" id="OLP49330.1"/>
    </source>
</evidence>
<reference evidence="2 3" key="1">
    <citation type="submission" date="2016-09" db="EMBL/GenBank/DDBJ databases">
        <title>Rhizobium oryziradicis sp. nov., isolated from the root of rice.</title>
        <authorList>
            <person name="Zhao J."/>
            <person name="Zhang X."/>
        </authorList>
    </citation>
    <scope>NUCLEOTIDE SEQUENCE [LARGE SCALE GENOMIC DNA]</scope>
    <source>
        <strain evidence="2 3">14971</strain>
    </source>
</reference>
<name>A0A1Q9A424_9HYPH</name>